<dbReference type="Pfam" id="PF00550">
    <property type="entry name" value="PP-binding"/>
    <property type="match status" value="1"/>
</dbReference>
<dbReference type="InterPro" id="IPR009081">
    <property type="entry name" value="PP-bd_ACP"/>
</dbReference>
<dbReference type="SUPFAM" id="SSF47336">
    <property type="entry name" value="ACP-like"/>
    <property type="match status" value="1"/>
</dbReference>
<dbReference type="Proteomes" id="UP001209229">
    <property type="component" value="Unassembled WGS sequence"/>
</dbReference>
<proteinExistence type="predicted"/>
<gene>
    <name evidence="2" type="ORF">OM075_07090</name>
</gene>
<dbReference type="InterPro" id="IPR036736">
    <property type="entry name" value="ACP-like_sf"/>
</dbReference>
<keyword evidence="3" id="KW-1185">Reference proteome</keyword>
<reference evidence="2" key="1">
    <citation type="submission" date="2022-10" db="EMBL/GenBank/DDBJ databases">
        <authorList>
            <person name="Yu W.X."/>
        </authorList>
    </citation>
    <scope>NUCLEOTIDE SEQUENCE</scope>
    <source>
        <strain evidence="2">AAT</strain>
    </source>
</reference>
<sequence length="80" mass="9084">MKEKIRSFIAEITFNDSSLIKDDTMIFDEGIFDSMGLLGLINFIESEFNVLAEDSDLQEENFGSVERIVAFIEKKQTQAA</sequence>
<dbReference type="RefSeq" id="WP_301189790.1">
    <property type="nucleotide sequence ID" value="NZ_JAPDPJ010000011.1"/>
</dbReference>
<dbReference type="Gene3D" id="1.10.1200.10">
    <property type="entry name" value="ACP-like"/>
    <property type="match status" value="1"/>
</dbReference>
<organism evidence="2 3">
    <name type="scientific">Plebeiibacterium sediminum</name>
    <dbReference type="NCBI Taxonomy" id="2992112"/>
    <lineage>
        <taxon>Bacteria</taxon>
        <taxon>Pseudomonadati</taxon>
        <taxon>Bacteroidota</taxon>
        <taxon>Bacteroidia</taxon>
        <taxon>Marinilabiliales</taxon>
        <taxon>Marinilabiliaceae</taxon>
        <taxon>Plebeiibacterium</taxon>
    </lineage>
</organism>
<dbReference type="PROSITE" id="PS50075">
    <property type="entry name" value="CARRIER"/>
    <property type="match status" value="1"/>
</dbReference>
<evidence type="ECO:0000313" key="2">
    <source>
        <dbReference type="EMBL" id="MCW3786224.1"/>
    </source>
</evidence>
<comment type="caution">
    <text evidence="2">The sequence shown here is derived from an EMBL/GenBank/DDBJ whole genome shotgun (WGS) entry which is preliminary data.</text>
</comment>
<protein>
    <submittedName>
        <fullName evidence="2">Phosphopantetheine-binding protein</fullName>
    </submittedName>
</protein>
<dbReference type="EMBL" id="JAPDPJ010000011">
    <property type="protein sequence ID" value="MCW3786224.1"/>
    <property type="molecule type" value="Genomic_DNA"/>
</dbReference>
<dbReference type="AlphaFoldDB" id="A0AAE3M330"/>
<evidence type="ECO:0000313" key="3">
    <source>
        <dbReference type="Proteomes" id="UP001209229"/>
    </source>
</evidence>
<feature type="domain" description="Carrier" evidence="1">
    <location>
        <begin position="1"/>
        <end position="76"/>
    </location>
</feature>
<evidence type="ECO:0000259" key="1">
    <source>
        <dbReference type="PROSITE" id="PS50075"/>
    </source>
</evidence>
<accession>A0AAE3M330</accession>
<name>A0AAE3M330_9BACT</name>